<dbReference type="InterPro" id="IPR012337">
    <property type="entry name" value="RNaseH-like_sf"/>
</dbReference>
<dbReference type="NCBIfam" id="TIGR01406">
    <property type="entry name" value="dnaQ_proteo"/>
    <property type="match status" value="1"/>
</dbReference>
<keyword evidence="9 20" id="KW-0378">Hydrolase</keyword>
<evidence type="ECO:0000313" key="22">
    <source>
        <dbReference type="EMBL" id="MBA1374048.1"/>
    </source>
</evidence>
<evidence type="ECO:0000256" key="18">
    <source>
        <dbReference type="PIRSR" id="PIRSR606309-2"/>
    </source>
</evidence>
<keyword evidence="11 19" id="KW-0460">Magnesium</keyword>
<dbReference type="GO" id="GO:0046872">
    <property type="term" value="F:metal ion binding"/>
    <property type="evidence" value="ECO:0007669"/>
    <property type="project" value="UniProtKB-KW"/>
</dbReference>
<keyword evidence="8 19" id="KW-0479">Metal-binding</keyword>
<evidence type="ECO:0000256" key="3">
    <source>
        <dbReference type="ARBA" id="ARBA00020352"/>
    </source>
</evidence>
<feature type="binding site" evidence="18">
    <location>
        <position position="9"/>
    </location>
    <ligand>
        <name>substrate</name>
    </ligand>
</feature>
<dbReference type="RefSeq" id="WP_181267025.1">
    <property type="nucleotide sequence ID" value="NZ_BAAAGB010000001.1"/>
</dbReference>
<sequence>MREIIFDTETTGLSPDEGHRMVEIGCIEMVGRSLTGRTFHAYFNPEIPMPPEAEKVHGLGDAFLADKPLFGAGVEDLLEFLGDATLVAHNAGFDMRFLNAELAMVGKPAIAMSRVIDTVAMARAKFPGSPASLDALCKRFGVDRSHRVLHGALLDAELLAQVYIELTGGRQIGLGLADDSAETVIVPGARPRLIPSVQRPHRLPRPFAASEEELAAHAEFLGKIKQPLWLSTR</sequence>
<evidence type="ECO:0000256" key="1">
    <source>
        <dbReference type="ARBA" id="ARBA00001936"/>
    </source>
</evidence>
<dbReference type="NCBIfam" id="TIGR00573">
    <property type="entry name" value="dnaq"/>
    <property type="match status" value="1"/>
</dbReference>
<dbReference type="GO" id="GO:0003887">
    <property type="term" value="F:DNA-directed DNA polymerase activity"/>
    <property type="evidence" value="ECO:0007669"/>
    <property type="project" value="UniProtKB-KW"/>
</dbReference>
<evidence type="ECO:0000256" key="17">
    <source>
        <dbReference type="PIRSR" id="PIRSR606309-1"/>
    </source>
</evidence>
<proteinExistence type="predicted"/>
<gene>
    <name evidence="20 22" type="primary">dnaQ</name>
    <name evidence="22" type="ORF">FG486_06835</name>
</gene>
<comment type="catalytic activity">
    <reaction evidence="16 20">
        <text>DNA(n) + a 2'-deoxyribonucleoside 5'-triphosphate = DNA(n+1) + diphosphate</text>
        <dbReference type="Rhea" id="RHEA:22508"/>
        <dbReference type="Rhea" id="RHEA-COMP:17339"/>
        <dbReference type="Rhea" id="RHEA-COMP:17340"/>
        <dbReference type="ChEBI" id="CHEBI:33019"/>
        <dbReference type="ChEBI" id="CHEBI:61560"/>
        <dbReference type="ChEBI" id="CHEBI:173112"/>
        <dbReference type="EC" id="2.7.7.7"/>
    </reaction>
</comment>
<dbReference type="InterPro" id="IPR006309">
    <property type="entry name" value="DnaQ_proteo"/>
</dbReference>
<evidence type="ECO:0000256" key="20">
    <source>
        <dbReference type="RuleBase" id="RU364087"/>
    </source>
</evidence>
<protein>
    <recommendedName>
        <fullName evidence="3 20">DNA polymerase III subunit epsilon</fullName>
        <ecNumber evidence="2 20">2.7.7.7</ecNumber>
    </recommendedName>
</protein>
<evidence type="ECO:0000256" key="5">
    <source>
        <dbReference type="ARBA" id="ARBA00022695"/>
    </source>
</evidence>
<dbReference type="InterPro" id="IPR013520">
    <property type="entry name" value="Ribonucl_H"/>
</dbReference>
<dbReference type="CDD" id="cd06131">
    <property type="entry name" value="DNA_pol_III_epsilon_Ecoli_like"/>
    <property type="match status" value="1"/>
</dbReference>
<comment type="cofactor">
    <cofactor evidence="19">
        <name>Mg(2+)</name>
        <dbReference type="ChEBI" id="CHEBI:18420"/>
    </cofactor>
    <cofactor evidence="19">
        <name>Mn(2+)</name>
        <dbReference type="ChEBI" id="CHEBI:29035"/>
    </cofactor>
    <text evidence="19">Binds 2 divalent metal cations. Magnesium or manganese.</text>
</comment>
<dbReference type="GO" id="GO:0003677">
    <property type="term" value="F:DNA binding"/>
    <property type="evidence" value="ECO:0007669"/>
    <property type="project" value="InterPro"/>
</dbReference>
<accession>A0A7V8U8H6</accession>
<dbReference type="NCBIfam" id="NF004316">
    <property type="entry name" value="PRK05711.1"/>
    <property type="match status" value="1"/>
</dbReference>
<keyword evidence="12 20" id="KW-0239">DNA-directed DNA polymerase</keyword>
<feature type="binding site" evidence="18">
    <location>
        <position position="57"/>
    </location>
    <ligand>
        <name>substrate</name>
    </ligand>
</feature>
<evidence type="ECO:0000256" key="16">
    <source>
        <dbReference type="ARBA" id="ARBA00049244"/>
    </source>
</evidence>
<evidence type="ECO:0000256" key="6">
    <source>
        <dbReference type="ARBA" id="ARBA00022705"/>
    </source>
</evidence>
<keyword evidence="13 19" id="KW-0464">Manganese</keyword>
<keyword evidence="6 20" id="KW-0235">DNA replication</keyword>
<organism evidence="22 23">
    <name type="scientific">Sphingomonas ursincola</name>
    <dbReference type="NCBI Taxonomy" id="56361"/>
    <lineage>
        <taxon>Bacteria</taxon>
        <taxon>Pseudomonadati</taxon>
        <taxon>Pseudomonadota</taxon>
        <taxon>Alphaproteobacteria</taxon>
        <taxon>Sphingomonadales</taxon>
        <taxon>Sphingomonadaceae</taxon>
        <taxon>Sphingomonas</taxon>
    </lineage>
</organism>
<evidence type="ECO:0000256" key="7">
    <source>
        <dbReference type="ARBA" id="ARBA00022722"/>
    </source>
</evidence>
<dbReference type="AlphaFoldDB" id="A0A7V8U8H6"/>
<feature type="binding site" evidence="18">
    <location>
        <position position="7"/>
    </location>
    <ligand>
        <name>substrate</name>
    </ligand>
</feature>
<feature type="domain" description="Exonuclease" evidence="21">
    <location>
        <begin position="2"/>
        <end position="172"/>
    </location>
</feature>
<comment type="caution">
    <text evidence="22">The sequence shown here is derived from an EMBL/GenBank/DDBJ whole genome shotgun (WGS) entry which is preliminary data.</text>
</comment>
<evidence type="ECO:0000313" key="23">
    <source>
        <dbReference type="Proteomes" id="UP000589292"/>
    </source>
</evidence>
<evidence type="ECO:0000256" key="8">
    <source>
        <dbReference type="ARBA" id="ARBA00022723"/>
    </source>
</evidence>
<evidence type="ECO:0000256" key="11">
    <source>
        <dbReference type="ARBA" id="ARBA00022842"/>
    </source>
</evidence>
<dbReference type="InterPro" id="IPR036397">
    <property type="entry name" value="RNaseH_sf"/>
</dbReference>
<keyword evidence="7 20" id="KW-0540">Nuclease</keyword>
<evidence type="ECO:0000259" key="21">
    <source>
        <dbReference type="SMART" id="SM00479"/>
    </source>
</evidence>
<feature type="binding site" evidence="19">
    <location>
        <position position="155"/>
    </location>
    <ligand>
        <name>a divalent metal cation</name>
        <dbReference type="ChEBI" id="CHEBI:60240"/>
        <label>1</label>
        <note>catalytic</note>
    </ligand>
</feature>
<dbReference type="EC" id="2.7.7.7" evidence="2 20"/>
<evidence type="ECO:0000256" key="10">
    <source>
        <dbReference type="ARBA" id="ARBA00022839"/>
    </source>
</evidence>
<feature type="binding site" evidence="18">
    <location>
        <position position="52"/>
    </location>
    <ligand>
        <name>substrate</name>
    </ligand>
</feature>
<dbReference type="FunFam" id="3.30.420.10:FF:000012">
    <property type="entry name" value="DNA polymerase III subunit epsilon"/>
    <property type="match status" value="1"/>
</dbReference>
<dbReference type="EMBL" id="VDES01000002">
    <property type="protein sequence ID" value="MBA1374048.1"/>
    <property type="molecule type" value="Genomic_DNA"/>
</dbReference>
<evidence type="ECO:0000256" key="15">
    <source>
        <dbReference type="ARBA" id="ARBA00026073"/>
    </source>
</evidence>
<feature type="binding site" evidence="18">
    <location>
        <position position="155"/>
    </location>
    <ligand>
        <name>substrate</name>
    </ligand>
</feature>
<evidence type="ECO:0000256" key="12">
    <source>
        <dbReference type="ARBA" id="ARBA00022932"/>
    </source>
</evidence>
<dbReference type="Pfam" id="PF00929">
    <property type="entry name" value="RNase_T"/>
    <property type="match status" value="1"/>
</dbReference>
<dbReference type="PANTHER" id="PTHR30231">
    <property type="entry name" value="DNA POLYMERASE III SUBUNIT EPSILON"/>
    <property type="match status" value="1"/>
</dbReference>
<name>A0A7V8U8H6_9SPHN</name>
<feature type="active site" description="Proton acceptor" evidence="17">
    <location>
        <position position="150"/>
    </location>
</feature>
<comment type="function">
    <text evidence="14 20">DNA polymerase III is a complex, multichain enzyme responsible for most of the replicative synthesis in bacteria. The epsilon subunit contain the editing function and is a proofreading 3'-5' exonuclease.</text>
</comment>
<dbReference type="GO" id="GO:0005829">
    <property type="term" value="C:cytosol"/>
    <property type="evidence" value="ECO:0007669"/>
    <property type="project" value="TreeGrafter"/>
</dbReference>
<evidence type="ECO:0000256" key="19">
    <source>
        <dbReference type="PIRSR" id="PIRSR606309-3"/>
    </source>
</evidence>
<dbReference type="SMART" id="SM00479">
    <property type="entry name" value="EXOIII"/>
    <property type="match status" value="1"/>
</dbReference>
<keyword evidence="10 20" id="KW-0269">Exonuclease</keyword>
<dbReference type="GO" id="GO:0008408">
    <property type="term" value="F:3'-5' exonuclease activity"/>
    <property type="evidence" value="ECO:0007669"/>
    <property type="project" value="TreeGrafter"/>
</dbReference>
<evidence type="ECO:0000256" key="9">
    <source>
        <dbReference type="ARBA" id="ARBA00022801"/>
    </source>
</evidence>
<evidence type="ECO:0000256" key="2">
    <source>
        <dbReference type="ARBA" id="ARBA00012417"/>
    </source>
</evidence>
<dbReference type="InterPro" id="IPR006054">
    <property type="entry name" value="DnaQ"/>
</dbReference>
<keyword evidence="5 20" id="KW-0548">Nucleotidyltransferase</keyword>
<comment type="subunit">
    <text evidence="15 20">DNA polymerase III contains a core (composed of alpha, epsilon and theta chains) that associates with a tau subunit. This core dimerizes to form the POLIII' complex. PolIII' associates with the gamma complex (composed of gamma, delta, delta', psi and chi chains) and with the beta chain to form the complete DNA polymerase III complex.</text>
</comment>
<dbReference type="Proteomes" id="UP000589292">
    <property type="component" value="Unassembled WGS sequence"/>
</dbReference>
<keyword evidence="23" id="KW-1185">Reference proteome</keyword>
<reference evidence="22 23" key="1">
    <citation type="journal article" date="1994" name="Int. J. Syst. Bacteriol.">
        <title>Phylogenetic positions of novel aerobic, bacteriochlorophyll a-containing bacteria and description of Roseococcus thiosulfatophilus gen. nov., sp. nov., Erythromicrobium ramosum gen. nov., sp. nov., and Erythrobacter litoralis sp. nov.</title>
        <authorList>
            <person name="Yurkov V."/>
            <person name="Stackebrandt E."/>
            <person name="Holmes A."/>
            <person name="Fuerst J.A."/>
            <person name="Hugenholtz P."/>
            <person name="Golecki J."/>
            <person name="Gad'on N."/>
            <person name="Gorlenko V.M."/>
            <person name="Kompantseva E.I."/>
            <person name="Drews G."/>
        </authorList>
    </citation>
    <scope>NUCLEOTIDE SEQUENCE [LARGE SCALE GENOMIC DNA]</scope>
    <source>
        <strain evidence="22 23">KR-99</strain>
    </source>
</reference>
<feature type="binding site" evidence="19">
    <location>
        <position position="7"/>
    </location>
    <ligand>
        <name>a divalent metal cation</name>
        <dbReference type="ChEBI" id="CHEBI:60240"/>
        <label>1</label>
        <note>catalytic</note>
    </ligand>
</feature>
<dbReference type="PANTHER" id="PTHR30231:SF41">
    <property type="entry name" value="DNA POLYMERASE III SUBUNIT EPSILON"/>
    <property type="match status" value="1"/>
</dbReference>
<dbReference type="GO" id="GO:0045004">
    <property type="term" value="P:DNA replication proofreading"/>
    <property type="evidence" value="ECO:0007669"/>
    <property type="project" value="TreeGrafter"/>
</dbReference>
<comment type="cofactor">
    <cofactor evidence="1 20">
        <name>Mn(2+)</name>
        <dbReference type="ChEBI" id="CHEBI:29035"/>
    </cofactor>
</comment>
<dbReference type="Gene3D" id="3.30.420.10">
    <property type="entry name" value="Ribonuclease H-like superfamily/Ribonuclease H"/>
    <property type="match status" value="1"/>
</dbReference>
<evidence type="ECO:0000256" key="4">
    <source>
        <dbReference type="ARBA" id="ARBA00022679"/>
    </source>
</evidence>
<evidence type="ECO:0000256" key="13">
    <source>
        <dbReference type="ARBA" id="ARBA00023211"/>
    </source>
</evidence>
<feature type="binding site" evidence="19">
    <location>
        <position position="9"/>
    </location>
    <ligand>
        <name>a divalent metal cation</name>
        <dbReference type="ChEBI" id="CHEBI:60240"/>
        <label>1</label>
        <note>catalytic</note>
    </ligand>
</feature>
<evidence type="ECO:0000256" key="14">
    <source>
        <dbReference type="ARBA" id="ARBA00025483"/>
    </source>
</evidence>
<dbReference type="SUPFAM" id="SSF53098">
    <property type="entry name" value="Ribonuclease H-like"/>
    <property type="match status" value="1"/>
</dbReference>
<keyword evidence="4 20" id="KW-0808">Transferase</keyword>